<dbReference type="SUPFAM" id="SSF46689">
    <property type="entry name" value="Homeodomain-like"/>
    <property type="match status" value="1"/>
</dbReference>
<gene>
    <name evidence="1" type="ORF">B5F75_00100</name>
</gene>
<name>A0A1Y4DHR5_9BACT</name>
<dbReference type="InterPro" id="IPR009057">
    <property type="entry name" value="Homeodomain-like_sf"/>
</dbReference>
<dbReference type="RefSeq" id="WP_087286144.1">
    <property type="nucleotide sequence ID" value="NZ_NFJD01000001.1"/>
</dbReference>
<protein>
    <recommendedName>
        <fullName evidence="3">HTH tetR-type domain-containing protein</fullName>
    </recommendedName>
</protein>
<evidence type="ECO:0000313" key="1">
    <source>
        <dbReference type="EMBL" id="OUO57219.1"/>
    </source>
</evidence>
<comment type="caution">
    <text evidence="1">The sequence shown here is derived from an EMBL/GenBank/DDBJ whole genome shotgun (WGS) entry which is preliminary data.</text>
</comment>
<reference evidence="2" key="1">
    <citation type="submission" date="2017-04" db="EMBL/GenBank/DDBJ databases">
        <title>Function of individual gut microbiota members based on whole genome sequencing of pure cultures obtained from chicken caecum.</title>
        <authorList>
            <person name="Medvecky M."/>
            <person name="Cejkova D."/>
            <person name="Polansky O."/>
            <person name="Karasova D."/>
            <person name="Kubasova T."/>
            <person name="Cizek A."/>
            <person name="Rychlik I."/>
        </authorList>
    </citation>
    <scope>NUCLEOTIDE SEQUENCE [LARGE SCALE GENOMIC DNA]</scope>
    <source>
        <strain evidence="2">An273</strain>
    </source>
</reference>
<evidence type="ECO:0000313" key="2">
    <source>
        <dbReference type="Proteomes" id="UP000196368"/>
    </source>
</evidence>
<dbReference type="EMBL" id="NFJD01000001">
    <property type="protein sequence ID" value="OUO57219.1"/>
    <property type="molecule type" value="Genomic_DNA"/>
</dbReference>
<accession>A0A1Y4DHR5</accession>
<evidence type="ECO:0008006" key="3">
    <source>
        <dbReference type="Google" id="ProtNLM"/>
    </source>
</evidence>
<dbReference type="OrthoDB" id="2356263at2"/>
<dbReference type="Proteomes" id="UP000196368">
    <property type="component" value="Unassembled WGS sequence"/>
</dbReference>
<sequence length="210" mass="23235">MGRTSSGTDEKLIQTGIRLARVRGLGGFTVRELCAESQVNLGMFHYCFINKDNFDRALLSTLYENLMKNIRLEVSDDKSARANVLNILLAIQRFVRENRRLLSSLAGDVFSGNAKIIDFIGRNFTHHISVLLAQLERAEKEGQLVLKDAANAALVLAMPVVFPQLVAGLDERVPLPWKGRVRPSVTALFSDKGAAERIQVLVGAVFKGEK</sequence>
<keyword evidence="2" id="KW-1185">Reference proteome</keyword>
<organism evidence="1 2">
    <name type="scientific">Candidatus Avelusimicrobium gallicola</name>
    <dbReference type="NCBI Taxonomy" id="2562704"/>
    <lineage>
        <taxon>Bacteria</taxon>
        <taxon>Pseudomonadati</taxon>
        <taxon>Elusimicrobiota</taxon>
        <taxon>Elusimicrobia</taxon>
        <taxon>Elusimicrobiales</taxon>
        <taxon>Elusimicrobiaceae</taxon>
        <taxon>Candidatus Avelusimicrobium</taxon>
    </lineage>
</organism>
<proteinExistence type="predicted"/>
<dbReference type="Gene3D" id="1.10.357.10">
    <property type="entry name" value="Tetracycline Repressor, domain 2"/>
    <property type="match status" value="1"/>
</dbReference>
<dbReference type="AlphaFoldDB" id="A0A1Y4DHR5"/>